<dbReference type="Pfam" id="PF00152">
    <property type="entry name" value="tRNA-synt_2"/>
    <property type="match status" value="1"/>
</dbReference>
<feature type="binding site" evidence="8">
    <location>
        <position position="480"/>
    </location>
    <ligand>
        <name>L-aspartate</name>
        <dbReference type="ChEBI" id="CHEBI:29991"/>
    </ligand>
</feature>
<evidence type="ECO:0000256" key="4">
    <source>
        <dbReference type="ARBA" id="ARBA00022741"/>
    </source>
</evidence>
<evidence type="ECO:0000259" key="9">
    <source>
        <dbReference type="PROSITE" id="PS50862"/>
    </source>
</evidence>
<dbReference type="STRING" id="36870.gene:10368591"/>
<keyword evidence="11" id="KW-1185">Reference proteome</keyword>
<dbReference type="NCBIfam" id="NF001750">
    <property type="entry name" value="PRK00476.1"/>
    <property type="match status" value="1"/>
</dbReference>
<keyword evidence="3 8" id="KW-0436">Ligase</keyword>
<feature type="binding site" evidence="8">
    <location>
        <position position="170"/>
    </location>
    <ligand>
        <name>L-aspartate</name>
        <dbReference type="ChEBI" id="CHEBI:29991"/>
    </ligand>
</feature>
<dbReference type="OrthoDB" id="9802326at2"/>
<feature type="binding site" evidence="8">
    <location>
        <position position="439"/>
    </location>
    <ligand>
        <name>L-aspartate</name>
        <dbReference type="ChEBI" id="CHEBI:29991"/>
    </ligand>
</feature>
<dbReference type="GO" id="GO:0004815">
    <property type="term" value="F:aspartate-tRNA ligase activity"/>
    <property type="evidence" value="ECO:0007669"/>
    <property type="project" value="UniProtKB-UniRule"/>
</dbReference>
<feature type="binding site" evidence="8">
    <location>
        <begin position="216"/>
        <end position="218"/>
    </location>
    <ligand>
        <name>ATP</name>
        <dbReference type="ChEBI" id="CHEBI:30616"/>
    </ligand>
</feature>
<comment type="function">
    <text evidence="8">Catalyzes the attachment of L-aspartate to tRNA(Asp) in a two-step reaction: L-aspartate is first activated by ATP to form Asp-AMP and then transferred to the acceptor end of tRNA(Asp).</text>
</comment>
<dbReference type="InterPro" id="IPR004364">
    <property type="entry name" value="Aa-tRNA-synt_II"/>
</dbReference>
<sequence>MRNIYCYQINKSHVGKIVTLCGWVENIRDCGKLLFIDFRDHTGIIQICFECFDKNIHINESKKLKNESCVQITGIVKIKKIKSLSKEPQEVEVKATNLNIINISDPLPIDFNYKNSEEKYLKFRYLYIRRSKLFKILKLRSKITNYIRKVMEKRKFIDIETPILSHSTTEGARDYLVHSRIHPGMFYSLPQSPQLFKQILMISGIDKYYQIAKCFRDEDLRSDRQPEFTQVDCEISFDNGEKVRDLIEILIKKLWIKFFNFELNNFPIITYNDSIIRFGSDKPDLRNSLELINVTNLFKINERNKIALSKYKILAIILPLKVKLNFDKLKKYTNYLKYYIKKDVFLAYVEDINKYEFSFFEEIICNDSNIVDNLLNLIKNKNKIILIASRKDCVYEIAGKLRIKIGLEFNITDIESWKPVWIVNFPLFKTKEKKLVSVHHPFTSPKNFNKSKIFKNPLSFVSNSYDLVINGVEIGSGSSRIHKYEIQKIIFDVLGIAEETQNKNFGFFLNALKYGAPPHAGFAFGLDRIVMLISKTNNIRNVIAFPKTTSAYDLMTGSPS</sequence>
<dbReference type="InterPro" id="IPR004115">
    <property type="entry name" value="GAD-like_sf"/>
</dbReference>
<comment type="subcellular location">
    <subcellularLocation>
        <location evidence="8">Cytoplasm</location>
    </subcellularLocation>
</comment>
<evidence type="ECO:0000256" key="6">
    <source>
        <dbReference type="ARBA" id="ARBA00022917"/>
    </source>
</evidence>
<dbReference type="eggNOG" id="COG0173">
    <property type="taxonomic scope" value="Bacteria"/>
</dbReference>
<protein>
    <recommendedName>
        <fullName evidence="8">Aspartate--tRNA ligase</fullName>
        <ecNumber evidence="8">6.1.1.12</ecNumber>
    </recommendedName>
    <alternativeName>
        <fullName evidence="8">Aspartyl-tRNA synthetase</fullName>
        <shortName evidence="8">AspRS</shortName>
    </alternativeName>
</protein>
<keyword evidence="6 8" id="KW-0648">Protein biosynthesis</keyword>
<comment type="catalytic activity">
    <reaction evidence="8">
        <text>tRNA(Asp) + L-aspartate + ATP = L-aspartyl-tRNA(Asp) + AMP + diphosphate</text>
        <dbReference type="Rhea" id="RHEA:19649"/>
        <dbReference type="Rhea" id="RHEA-COMP:9660"/>
        <dbReference type="Rhea" id="RHEA-COMP:9678"/>
        <dbReference type="ChEBI" id="CHEBI:29991"/>
        <dbReference type="ChEBI" id="CHEBI:30616"/>
        <dbReference type="ChEBI" id="CHEBI:33019"/>
        <dbReference type="ChEBI" id="CHEBI:78442"/>
        <dbReference type="ChEBI" id="CHEBI:78516"/>
        <dbReference type="ChEBI" id="CHEBI:456215"/>
        <dbReference type="EC" id="6.1.1.12"/>
    </reaction>
</comment>
<dbReference type="PANTHER" id="PTHR22594:SF5">
    <property type="entry name" value="ASPARTATE--TRNA LIGASE, MITOCHONDRIAL"/>
    <property type="match status" value="1"/>
</dbReference>
<dbReference type="InterPro" id="IPR004365">
    <property type="entry name" value="NA-bd_OB_tRNA"/>
</dbReference>
<name>Q8D388_WIGBR</name>
<dbReference type="InterPro" id="IPR012340">
    <property type="entry name" value="NA-bd_OB-fold"/>
</dbReference>
<evidence type="ECO:0000313" key="10">
    <source>
        <dbReference type="EMBL" id="BAC24259.1"/>
    </source>
</evidence>
<keyword evidence="4 8" id="KW-0547">Nucleotide-binding</keyword>
<dbReference type="InterPro" id="IPR002312">
    <property type="entry name" value="Asp/Asn-tRNA-synth_IIb"/>
</dbReference>
<keyword evidence="5 8" id="KW-0067">ATP-binding</keyword>
<dbReference type="SUPFAM" id="SSF55261">
    <property type="entry name" value="GAD domain-like"/>
    <property type="match status" value="1"/>
</dbReference>
<dbReference type="EC" id="6.1.1.12" evidence="8"/>
<feature type="region of interest" description="Aspartate" evidence="8">
    <location>
        <begin position="194"/>
        <end position="197"/>
    </location>
</feature>
<evidence type="ECO:0000256" key="1">
    <source>
        <dbReference type="ARBA" id="ARBA00006303"/>
    </source>
</evidence>
<dbReference type="NCBIfam" id="TIGR00459">
    <property type="entry name" value="aspS_bact"/>
    <property type="match status" value="1"/>
</dbReference>
<comment type="similarity">
    <text evidence="1 8">Belongs to the class-II aminoacyl-tRNA synthetase family. Type 1 subfamily.</text>
</comment>
<feature type="binding site" evidence="8">
    <location>
        <position position="225"/>
    </location>
    <ligand>
        <name>ATP</name>
        <dbReference type="ChEBI" id="CHEBI:30616"/>
    </ligand>
</feature>
<organism evidence="10 11">
    <name type="scientific">Wigglesworthia glossinidia brevipalpis</name>
    <dbReference type="NCBI Taxonomy" id="36870"/>
    <lineage>
        <taxon>Bacteria</taxon>
        <taxon>Pseudomonadati</taxon>
        <taxon>Pseudomonadota</taxon>
        <taxon>Gammaproteobacteria</taxon>
        <taxon>Enterobacterales</taxon>
        <taxon>Erwiniaceae</taxon>
        <taxon>Wigglesworthia</taxon>
    </lineage>
</organism>
<dbReference type="KEGG" id="wbr:aspS"/>
<feature type="binding site" evidence="8">
    <location>
        <position position="473"/>
    </location>
    <ligand>
        <name>ATP</name>
        <dbReference type="ChEBI" id="CHEBI:30616"/>
    </ligand>
</feature>
<dbReference type="InterPro" id="IPR004524">
    <property type="entry name" value="Asp-tRNA-ligase_1"/>
</dbReference>
<evidence type="ECO:0000256" key="5">
    <source>
        <dbReference type="ARBA" id="ARBA00022840"/>
    </source>
</evidence>
<evidence type="ECO:0000256" key="8">
    <source>
        <dbReference type="HAMAP-Rule" id="MF_00044"/>
    </source>
</evidence>
<dbReference type="Gene3D" id="3.30.930.10">
    <property type="entry name" value="Bira Bifunctional Protein, Domain 2"/>
    <property type="match status" value="1"/>
</dbReference>
<keyword evidence="2 8" id="KW-0963">Cytoplasm</keyword>
<dbReference type="InterPro" id="IPR047089">
    <property type="entry name" value="Asp-tRNA-ligase_1_N"/>
</dbReference>
<gene>
    <name evidence="8 10" type="primary">aspS</name>
</gene>
<proteinExistence type="inferred from homology"/>
<dbReference type="SUPFAM" id="SSF55681">
    <property type="entry name" value="Class II aaRS and biotin synthetases"/>
    <property type="match status" value="1"/>
</dbReference>
<reference evidence="10 11" key="1">
    <citation type="journal article" date="2002" name="Nat. Genet.">
        <title>Genome sequence of the endocellular obligate symbiont of tsetse flies, Wigglesworthia glossinidia.</title>
        <authorList>
            <person name="Akman L."/>
            <person name="Yamashita A."/>
            <person name="Watanabe H."/>
            <person name="Oshima K."/>
            <person name="Shiba T."/>
            <person name="Hattori M."/>
            <person name="Aksoy S."/>
        </authorList>
    </citation>
    <scope>NUCLEOTIDE SEQUENCE [LARGE SCALE GENOMIC DNA]</scope>
</reference>
<accession>Q8D388</accession>
<comment type="caution">
    <text evidence="8">Lacks conserved residue(s) required for the propagation of feature annotation.</text>
</comment>
<dbReference type="Pfam" id="PF01336">
    <property type="entry name" value="tRNA_anti-codon"/>
    <property type="match status" value="1"/>
</dbReference>
<dbReference type="GO" id="GO:0003676">
    <property type="term" value="F:nucleic acid binding"/>
    <property type="evidence" value="ECO:0007669"/>
    <property type="project" value="InterPro"/>
</dbReference>
<feature type="binding site" evidence="8">
    <location>
        <position position="216"/>
    </location>
    <ligand>
        <name>L-aspartate</name>
        <dbReference type="ChEBI" id="CHEBI:29991"/>
    </ligand>
</feature>
<dbReference type="Gene3D" id="3.30.1360.30">
    <property type="entry name" value="GAD-like domain"/>
    <property type="match status" value="1"/>
</dbReference>
<keyword evidence="7 8" id="KW-0030">Aminoacyl-tRNA synthetase</keyword>
<evidence type="ECO:0000256" key="7">
    <source>
        <dbReference type="ARBA" id="ARBA00023146"/>
    </source>
</evidence>
<dbReference type="HOGENOM" id="CLU_014330_3_2_6"/>
<feature type="domain" description="Aminoacyl-transfer RNA synthetases class-II family profile" evidence="9">
    <location>
        <begin position="137"/>
        <end position="546"/>
    </location>
</feature>
<dbReference type="GO" id="GO:0005524">
    <property type="term" value="F:ATP binding"/>
    <property type="evidence" value="ECO:0007669"/>
    <property type="project" value="UniProtKB-UniRule"/>
</dbReference>
<dbReference type="InterPro" id="IPR045864">
    <property type="entry name" value="aa-tRNA-synth_II/BPL/LPL"/>
</dbReference>
<dbReference type="CDD" id="cd04317">
    <property type="entry name" value="EcAspRS_like_N"/>
    <property type="match status" value="1"/>
</dbReference>
<dbReference type="HAMAP" id="MF_00044">
    <property type="entry name" value="Asp_tRNA_synth_type1"/>
    <property type="match status" value="1"/>
</dbReference>
<dbReference type="SUPFAM" id="SSF50249">
    <property type="entry name" value="Nucleic acid-binding proteins"/>
    <property type="match status" value="1"/>
</dbReference>
<dbReference type="Proteomes" id="UP000000562">
    <property type="component" value="Chromosome"/>
</dbReference>
<evidence type="ECO:0000256" key="3">
    <source>
        <dbReference type="ARBA" id="ARBA00022598"/>
    </source>
</evidence>
<comment type="subunit">
    <text evidence="8">Homodimer.</text>
</comment>
<dbReference type="EMBL" id="BA000021">
    <property type="protein sequence ID" value="BAC24259.1"/>
    <property type="molecule type" value="Genomic_DNA"/>
</dbReference>
<dbReference type="PRINTS" id="PR01042">
    <property type="entry name" value="TRNASYNTHASP"/>
</dbReference>
<dbReference type="GO" id="GO:0006422">
    <property type="term" value="P:aspartyl-tRNA aminoacylation"/>
    <property type="evidence" value="ECO:0007669"/>
    <property type="project" value="UniProtKB-UniRule"/>
</dbReference>
<dbReference type="PROSITE" id="PS50862">
    <property type="entry name" value="AA_TRNA_LIGASE_II"/>
    <property type="match status" value="1"/>
</dbReference>
<dbReference type="InterPro" id="IPR006195">
    <property type="entry name" value="aa-tRNA-synth_II"/>
</dbReference>
<dbReference type="AlphaFoldDB" id="Q8D388"/>
<feature type="binding site" evidence="8">
    <location>
        <begin position="525"/>
        <end position="528"/>
    </location>
    <ligand>
        <name>ATP</name>
        <dbReference type="ChEBI" id="CHEBI:30616"/>
    </ligand>
</feature>
<evidence type="ECO:0000313" key="11">
    <source>
        <dbReference type="Proteomes" id="UP000000562"/>
    </source>
</evidence>
<dbReference type="PANTHER" id="PTHR22594">
    <property type="entry name" value="ASPARTYL/LYSYL-TRNA SYNTHETASE"/>
    <property type="match status" value="1"/>
</dbReference>
<dbReference type="Gene3D" id="2.40.50.140">
    <property type="entry name" value="Nucleic acid-binding proteins"/>
    <property type="match status" value="1"/>
</dbReference>
<evidence type="ECO:0000256" key="2">
    <source>
        <dbReference type="ARBA" id="ARBA00022490"/>
    </source>
</evidence>
<dbReference type="GO" id="GO:0005737">
    <property type="term" value="C:cytoplasm"/>
    <property type="evidence" value="ECO:0007669"/>
    <property type="project" value="UniProtKB-SubCell"/>
</dbReference>